<dbReference type="InterPro" id="IPR014729">
    <property type="entry name" value="Rossmann-like_a/b/a_fold"/>
</dbReference>
<dbReference type="InterPro" id="IPR006426">
    <property type="entry name" value="Asn_synth_AEB"/>
</dbReference>
<evidence type="ECO:0000256" key="9">
    <source>
        <dbReference type="PIRSR" id="PIRSR001589-2"/>
    </source>
</evidence>
<proteinExistence type="inferred from homology"/>
<evidence type="ECO:0000259" key="10">
    <source>
        <dbReference type="PROSITE" id="PS51278"/>
    </source>
</evidence>
<comment type="similarity">
    <text evidence="2">Belongs to the asparagine synthetase family.</text>
</comment>
<dbReference type="InterPro" id="IPR029055">
    <property type="entry name" value="Ntn_hydrolases_N"/>
</dbReference>
<feature type="binding site" evidence="9">
    <location>
        <position position="279"/>
    </location>
    <ligand>
        <name>ATP</name>
        <dbReference type="ChEBI" id="CHEBI:30616"/>
    </ligand>
</feature>
<gene>
    <name evidence="11" type="ORF">A3D49_01965</name>
</gene>
<dbReference type="PROSITE" id="PS51278">
    <property type="entry name" value="GATASE_TYPE_2"/>
    <property type="match status" value="1"/>
</dbReference>
<comment type="catalytic activity">
    <reaction evidence="7">
        <text>L-aspartate + L-glutamine + ATP + H2O = L-asparagine + L-glutamate + AMP + diphosphate + H(+)</text>
        <dbReference type="Rhea" id="RHEA:12228"/>
        <dbReference type="ChEBI" id="CHEBI:15377"/>
        <dbReference type="ChEBI" id="CHEBI:15378"/>
        <dbReference type="ChEBI" id="CHEBI:29985"/>
        <dbReference type="ChEBI" id="CHEBI:29991"/>
        <dbReference type="ChEBI" id="CHEBI:30616"/>
        <dbReference type="ChEBI" id="CHEBI:33019"/>
        <dbReference type="ChEBI" id="CHEBI:58048"/>
        <dbReference type="ChEBI" id="CHEBI:58359"/>
        <dbReference type="ChEBI" id="CHEBI:456215"/>
        <dbReference type="EC" id="6.3.5.4"/>
    </reaction>
</comment>
<dbReference type="InterPro" id="IPR001962">
    <property type="entry name" value="Asn_synthase"/>
</dbReference>
<dbReference type="Gene3D" id="3.40.50.620">
    <property type="entry name" value="HUPs"/>
    <property type="match status" value="1"/>
</dbReference>
<dbReference type="GO" id="GO:0006529">
    <property type="term" value="P:asparagine biosynthetic process"/>
    <property type="evidence" value="ECO:0007669"/>
    <property type="project" value="UniProtKB-KW"/>
</dbReference>
<evidence type="ECO:0000256" key="1">
    <source>
        <dbReference type="ARBA" id="ARBA00005187"/>
    </source>
</evidence>
<dbReference type="GO" id="GO:0005524">
    <property type="term" value="F:ATP binding"/>
    <property type="evidence" value="ECO:0007669"/>
    <property type="project" value="UniProtKB-KW"/>
</dbReference>
<dbReference type="AlphaFoldDB" id="A0A1G2THS6"/>
<dbReference type="EMBL" id="MHVS01000003">
    <property type="protein sequence ID" value="OHA96855.1"/>
    <property type="molecule type" value="Genomic_DNA"/>
</dbReference>
<evidence type="ECO:0000256" key="4">
    <source>
        <dbReference type="ARBA" id="ARBA00022741"/>
    </source>
</evidence>
<reference evidence="11 12" key="1">
    <citation type="journal article" date="2016" name="Nat. Commun.">
        <title>Thousands of microbial genomes shed light on interconnected biogeochemical processes in an aquifer system.</title>
        <authorList>
            <person name="Anantharaman K."/>
            <person name="Brown C.T."/>
            <person name="Hug L.A."/>
            <person name="Sharon I."/>
            <person name="Castelle C.J."/>
            <person name="Probst A.J."/>
            <person name="Thomas B.C."/>
            <person name="Singh A."/>
            <person name="Wilkins M.J."/>
            <person name="Karaoz U."/>
            <person name="Brodie E.L."/>
            <person name="Williams K.H."/>
            <person name="Hubbard S.S."/>
            <person name="Banfield J.F."/>
        </authorList>
    </citation>
    <scope>NUCLEOTIDE SEQUENCE [LARGE SCALE GENOMIC DNA]</scope>
</reference>
<feature type="active site" description="For GATase activity" evidence="8">
    <location>
        <position position="2"/>
    </location>
</feature>
<dbReference type="Pfam" id="PF00733">
    <property type="entry name" value="Asn_synthase"/>
    <property type="match status" value="1"/>
</dbReference>
<dbReference type="InterPro" id="IPR051786">
    <property type="entry name" value="ASN_synthetase/amidase"/>
</dbReference>
<dbReference type="CDD" id="cd01991">
    <property type="entry name" value="Asn_synthase_B_C"/>
    <property type="match status" value="1"/>
</dbReference>
<evidence type="ECO:0000256" key="8">
    <source>
        <dbReference type="PIRSR" id="PIRSR001589-1"/>
    </source>
</evidence>
<dbReference type="InterPro" id="IPR017932">
    <property type="entry name" value="GATase_2_dom"/>
</dbReference>
<evidence type="ECO:0000313" key="11">
    <source>
        <dbReference type="EMBL" id="OHA96855.1"/>
    </source>
</evidence>
<dbReference type="PANTHER" id="PTHR43284:SF1">
    <property type="entry name" value="ASPARAGINE SYNTHETASE"/>
    <property type="match status" value="1"/>
</dbReference>
<evidence type="ECO:0000256" key="3">
    <source>
        <dbReference type="ARBA" id="ARBA00012737"/>
    </source>
</evidence>
<dbReference type="PIRSF" id="PIRSF001589">
    <property type="entry name" value="Asn_synthetase_glu-h"/>
    <property type="match status" value="1"/>
</dbReference>
<dbReference type="PANTHER" id="PTHR43284">
    <property type="entry name" value="ASPARAGINE SYNTHETASE (GLUTAMINE-HYDROLYZING)"/>
    <property type="match status" value="1"/>
</dbReference>
<evidence type="ECO:0000256" key="7">
    <source>
        <dbReference type="ARBA" id="ARBA00048741"/>
    </source>
</evidence>
<feature type="domain" description="Glutamine amidotransferase type-2" evidence="10">
    <location>
        <begin position="2"/>
        <end position="206"/>
    </location>
</feature>
<dbReference type="GO" id="GO:0004066">
    <property type="term" value="F:asparagine synthase (glutamine-hydrolyzing) activity"/>
    <property type="evidence" value="ECO:0007669"/>
    <property type="project" value="UniProtKB-EC"/>
</dbReference>
<dbReference type="CDD" id="cd00712">
    <property type="entry name" value="AsnB"/>
    <property type="match status" value="1"/>
</dbReference>
<keyword evidence="5 9" id="KW-0067">ATP-binding</keyword>
<dbReference type="GO" id="GO:0005829">
    <property type="term" value="C:cytosol"/>
    <property type="evidence" value="ECO:0007669"/>
    <property type="project" value="TreeGrafter"/>
</dbReference>
<evidence type="ECO:0000256" key="2">
    <source>
        <dbReference type="ARBA" id="ARBA00005752"/>
    </source>
</evidence>
<evidence type="ECO:0000313" key="12">
    <source>
        <dbReference type="Proteomes" id="UP000177279"/>
    </source>
</evidence>
<protein>
    <recommendedName>
        <fullName evidence="3">asparagine synthase (glutamine-hydrolyzing)</fullName>
        <ecNumber evidence="3">6.3.5.4</ecNumber>
    </recommendedName>
</protein>
<keyword evidence="8" id="KW-0061">Asparagine biosynthesis</keyword>
<dbReference type="EC" id="6.3.5.4" evidence="3"/>
<accession>A0A1G2THS6</accession>
<keyword evidence="4 9" id="KW-0547">Nucleotide-binding</keyword>
<dbReference type="Pfam" id="PF13537">
    <property type="entry name" value="GATase_7"/>
    <property type="match status" value="1"/>
</dbReference>
<dbReference type="InterPro" id="IPR033738">
    <property type="entry name" value="AsnB_N"/>
</dbReference>
<comment type="pathway">
    <text evidence="1">Amino-acid biosynthesis; L-asparagine biosynthesis; L-asparagine from L-aspartate (L-Gln route): step 1/1.</text>
</comment>
<feature type="binding site" evidence="9">
    <location>
        <position position="94"/>
    </location>
    <ligand>
        <name>L-glutamine</name>
        <dbReference type="ChEBI" id="CHEBI:58359"/>
    </ligand>
</feature>
<evidence type="ECO:0000256" key="5">
    <source>
        <dbReference type="ARBA" id="ARBA00022840"/>
    </source>
</evidence>
<name>A0A1G2THS6_9BACT</name>
<dbReference type="Gene3D" id="3.60.20.10">
    <property type="entry name" value="Glutamine Phosphoribosylpyrophosphate, subunit 1, domain 1"/>
    <property type="match status" value="1"/>
</dbReference>
<dbReference type="SUPFAM" id="SSF56235">
    <property type="entry name" value="N-terminal nucleophile aminohydrolases (Ntn hydrolases)"/>
    <property type="match status" value="1"/>
</dbReference>
<organism evidence="11 12">
    <name type="scientific">Candidatus Zambryskibacteria bacterium RIFCSPHIGHO2_02_FULL_43_37</name>
    <dbReference type="NCBI Taxonomy" id="1802749"/>
    <lineage>
        <taxon>Bacteria</taxon>
        <taxon>Candidatus Zambryskiibacteriota</taxon>
    </lineage>
</organism>
<evidence type="ECO:0000256" key="6">
    <source>
        <dbReference type="ARBA" id="ARBA00022962"/>
    </source>
</evidence>
<dbReference type="Proteomes" id="UP000177279">
    <property type="component" value="Unassembled WGS sequence"/>
</dbReference>
<sequence>MCGISGFNWNDEKKIKEMVSCLAYRGPDAQGVFLDEGISLGHARLSVIDLSPDANQPMSDNNGELIIVFNGEIYNFHELKEELQGEYQFKTKSDTEVILAGYRKWGRNMAEHLNGMFAFAIYDKRDKSLFCARDHLGMKPFYYFWDGTRFIFASEIPAILAHDVPRVLDKEAFNHYFRVLFVPEPMTLLKDVYKLPASHTLILKDGKITVESYGEKEFPRTILSYEESAKLLKEKVIKAVERHLVSDVPVGVYLSGGIDSSIVLAAASRFHKRIKTFTVGFTLEDKGESHKFNADFDLAARTAKFFNTEHHTITISVKDALNAMEEVALHNSDPVSNPTSIAMFLLARFARKEVTVALTGNAGDELFGGYGRYRIALAARYLYTKPNLFAKFMFEKDGKLSRIISQEMFLPGSMIKSRYKKYLRGRDAAEALMSADRLSWLPEHFFMLSDKMSMASALEERMPLGDKELVAFSQTLPRNYKVDLRKTKKILKYAFKDDLPEFLFDQPKRGWFSPAAKWFRNKEFADFAREILSESYCAGSGKLFNWQELRGMLERHINKEEYNLTSLWAVLTFQMWAKKFKVEI</sequence>
<comment type="caution">
    <text evidence="11">The sequence shown here is derived from an EMBL/GenBank/DDBJ whole genome shotgun (WGS) entry which is preliminary data.</text>
</comment>
<keyword evidence="8" id="KW-0028">Amino-acid biosynthesis</keyword>
<dbReference type="NCBIfam" id="TIGR01536">
    <property type="entry name" value="asn_synth_AEB"/>
    <property type="match status" value="1"/>
</dbReference>
<keyword evidence="6 8" id="KW-0315">Glutamine amidotransferase</keyword>
<dbReference type="SUPFAM" id="SSF52402">
    <property type="entry name" value="Adenine nucleotide alpha hydrolases-like"/>
    <property type="match status" value="1"/>
</dbReference>